<organism evidence="1 2">
    <name type="scientific">Cucumis melo var. makuwa</name>
    <name type="common">Oriental melon</name>
    <dbReference type="NCBI Taxonomy" id="1194695"/>
    <lineage>
        <taxon>Eukaryota</taxon>
        <taxon>Viridiplantae</taxon>
        <taxon>Streptophyta</taxon>
        <taxon>Embryophyta</taxon>
        <taxon>Tracheophyta</taxon>
        <taxon>Spermatophyta</taxon>
        <taxon>Magnoliopsida</taxon>
        <taxon>eudicotyledons</taxon>
        <taxon>Gunneridae</taxon>
        <taxon>Pentapetalae</taxon>
        <taxon>rosids</taxon>
        <taxon>fabids</taxon>
        <taxon>Cucurbitales</taxon>
        <taxon>Cucurbitaceae</taxon>
        <taxon>Benincaseae</taxon>
        <taxon>Cucumis</taxon>
    </lineage>
</organism>
<comment type="caution">
    <text evidence="1">The sequence shown here is derived from an EMBL/GenBank/DDBJ whole genome shotgun (WGS) entry which is preliminary data.</text>
</comment>
<evidence type="ECO:0000313" key="1">
    <source>
        <dbReference type="EMBL" id="TYJ97184.1"/>
    </source>
</evidence>
<dbReference type="AlphaFoldDB" id="A0A5D3BDV1"/>
<dbReference type="EMBL" id="SSTD01018953">
    <property type="protein sequence ID" value="TYJ97184.1"/>
    <property type="molecule type" value="Genomic_DNA"/>
</dbReference>
<evidence type="ECO:0000313" key="2">
    <source>
        <dbReference type="Proteomes" id="UP000321947"/>
    </source>
</evidence>
<name>A0A5D3BDV1_CUCMM</name>
<accession>A0A5D3BDV1</accession>
<reference evidence="1 2" key="1">
    <citation type="submission" date="2019-08" db="EMBL/GenBank/DDBJ databases">
        <title>Draft genome sequences of two oriental melons (Cucumis melo L. var makuwa).</title>
        <authorList>
            <person name="Kwon S.-Y."/>
        </authorList>
    </citation>
    <scope>NUCLEOTIDE SEQUENCE [LARGE SCALE GENOMIC DNA]</scope>
    <source>
        <strain evidence="2">cv. Chang Bougi</strain>
        <tissue evidence="1">Leaf</tissue>
    </source>
</reference>
<dbReference type="Proteomes" id="UP000321947">
    <property type="component" value="Unassembled WGS sequence"/>
</dbReference>
<sequence>MAPLIMELPVTNAFPPLLRSSLCPCPCSSISTPSLFFHRRKMFLRFAEYRNSYPFLHTTPNGSLSNASGRSNNERDIWDDYEFVEVIGIGSRKEAVLDFCLESALRTSSLRFW</sequence>
<gene>
    <name evidence="1" type="ORF">E5676_scaffold174G00630</name>
</gene>
<protein>
    <submittedName>
        <fullName evidence="1">Protein ACCUMULATION AND REPLICATION OF CHLOROPLASTS 3 isoform X3</fullName>
    </submittedName>
</protein>
<proteinExistence type="predicted"/>